<dbReference type="EMBL" id="DTQM01000052">
    <property type="protein sequence ID" value="HGC42112.1"/>
    <property type="molecule type" value="Genomic_DNA"/>
</dbReference>
<feature type="transmembrane region" description="Helical" evidence="1">
    <location>
        <begin position="347"/>
        <end position="368"/>
    </location>
</feature>
<feature type="transmembrane region" description="Helical" evidence="1">
    <location>
        <begin position="59"/>
        <end position="79"/>
    </location>
</feature>
<feature type="transmembrane region" description="Helical" evidence="1">
    <location>
        <begin position="193"/>
        <end position="212"/>
    </location>
</feature>
<comment type="caution">
    <text evidence="2">The sequence shown here is derived from an EMBL/GenBank/DDBJ whole genome shotgun (WGS) entry which is preliminary data.</text>
</comment>
<name>A0A8J4M4X3_9PROT</name>
<protein>
    <submittedName>
        <fullName evidence="2">Sodium:proton antiporter</fullName>
    </submittedName>
</protein>
<feature type="transmembrane region" description="Helical" evidence="1">
    <location>
        <begin position="154"/>
        <end position="181"/>
    </location>
</feature>
<proteinExistence type="predicted"/>
<keyword evidence="1" id="KW-0472">Membrane</keyword>
<sequence length="490" mass="51212">MAARSASGSLSACQTFSRGAGMRRSPVMSIGIPCTILRGADVTCRVPGMQPVPLPAPTLVEAVPFIGLLGSIALFPILAPRFWHRHLGAIALFWSLVLLAPMVPHDGVSGAFAEAWHALLDEYLPFISLLFALYAGAGGILIRGGPGGTPLTNTLWLAGGTLLASAIGTTGAAMVLIRPLLRANAHRTRKFHLVLFFILLVGNAGGMLSPLGDPPLYLGFLEGVPFFWPLRHLLAPLLVFSAPLLGAFWLIDRRSAAEAPAAPPARPLRLQGWGNLALIGMVVAGVLAQSAWQPGAIVLLGQPIAGEKLVTSLAFLVLGGLAALTTPRAVHEANLFEWEPIAEVAKLFPAIFITILPVLALIAAGATGPLAPLITLTARADGTPSVPAYFWLTGIVGGFLDNAPTYLLFFRQAGIDAARLDGAPGDILRAISAASVLFGGLTYIGNAPNMMIRAIAAHRGVRMPGFFGYLARAGLALTPALALVSVVFFG</sequence>
<dbReference type="InterPro" id="IPR031566">
    <property type="entry name" value="CitMHS_2"/>
</dbReference>
<organism evidence="2">
    <name type="scientific">Acidicaldus sp</name>
    <dbReference type="NCBI Taxonomy" id="1872105"/>
    <lineage>
        <taxon>Bacteria</taxon>
        <taxon>Pseudomonadati</taxon>
        <taxon>Pseudomonadota</taxon>
        <taxon>Alphaproteobacteria</taxon>
        <taxon>Acetobacterales</taxon>
        <taxon>Acetobacteraceae</taxon>
        <taxon>Acidicaldus</taxon>
    </lineage>
</organism>
<feature type="transmembrane region" description="Helical" evidence="1">
    <location>
        <begin position="466"/>
        <end position="489"/>
    </location>
</feature>
<evidence type="ECO:0000256" key="1">
    <source>
        <dbReference type="SAM" id="Phobius"/>
    </source>
</evidence>
<feature type="transmembrane region" description="Helical" evidence="1">
    <location>
        <begin position="430"/>
        <end position="446"/>
    </location>
</feature>
<evidence type="ECO:0000313" key="2">
    <source>
        <dbReference type="EMBL" id="HGC42112.1"/>
    </source>
</evidence>
<reference evidence="2" key="1">
    <citation type="journal article" date="2020" name="mSystems">
        <title>Genome- and Community-Level Interaction Insights into Carbon Utilization and Element Cycling Functions of Hydrothermarchaeota in Hydrothermal Sediment.</title>
        <authorList>
            <person name="Zhou Z."/>
            <person name="Liu Y."/>
            <person name="Xu W."/>
            <person name="Pan J."/>
            <person name="Luo Z.H."/>
            <person name="Li M."/>
        </authorList>
    </citation>
    <scope>NUCLEOTIDE SEQUENCE</scope>
    <source>
        <strain evidence="2">SpSt-997</strain>
    </source>
</reference>
<keyword evidence="1" id="KW-1133">Transmembrane helix</keyword>
<feature type="transmembrane region" description="Helical" evidence="1">
    <location>
        <begin position="123"/>
        <end position="142"/>
    </location>
</feature>
<gene>
    <name evidence="2" type="ORF">ENY07_02660</name>
</gene>
<dbReference type="AlphaFoldDB" id="A0A8J4M4X3"/>
<feature type="transmembrane region" description="Helical" evidence="1">
    <location>
        <begin position="232"/>
        <end position="251"/>
    </location>
</feature>
<keyword evidence="1" id="KW-0812">Transmembrane</keyword>
<feature type="transmembrane region" description="Helical" evidence="1">
    <location>
        <begin position="272"/>
        <end position="289"/>
    </location>
</feature>
<dbReference type="Pfam" id="PF16980">
    <property type="entry name" value="CitMHS_2"/>
    <property type="match status" value="1"/>
</dbReference>
<feature type="transmembrane region" description="Helical" evidence="1">
    <location>
        <begin position="309"/>
        <end position="326"/>
    </location>
</feature>
<accession>A0A8J4M4X3</accession>
<feature type="transmembrane region" description="Helical" evidence="1">
    <location>
        <begin position="388"/>
        <end position="409"/>
    </location>
</feature>